<dbReference type="EMBL" id="CP104067">
    <property type="protein sequence ID" value="WAH44172.1"/>
    <property type="molecule type" value="Genomic_DNA"/>
</dbReference>
<gene>
    <name evidence="2" type="ORF">NZD89_12785</name>
</gene>
<feature type="transmembrane region" description="Helical" evidence="1">
    <location>
        <begin position="292"/>
        <end position="311"/>
    </location>
</feature>
<feature type="transmembrane region" description="Helical" evidence="1">
    <location>
        <begin position="74"/>
        <end position="95"/>
    </location>
</feature>
<evidence type="ECO:0000256" key="1">
    <source>
        <dbReference type="SAM" id="Phobius"/>
    </source>
</evidence>
<keyword evidence="1" id="KW-0472">Membrane</keyword>
<dbReference type="InterPro" id="IPR006160">
    <property type="entry name" value="SCFA_transpt_AtoE"/>
</dbReference>
<dbReference type="PANTHER" id="PTHR41983:SF2">
    <property type="entry name" value="SHORT-CHAIN FATTY ACID TRANSPORTER-RELATED"/>
    <property type="match status" value="1"/>
</dbReference>
<accession>A0ABY6ZMV5</accession>
<keyword evidence="1" id="KW-0812">Transmembrane</keyword>
<reference evidence="2" key="1">
    <citation type="submission" date="2022-08" db="EMBL/GenBank/DDBJ databases">
        <title>Alicyclobacillus fastidiosus DSM 17978, complete genome.</title>
        <authorList>
            <person name="Wang Q."/>
            <person name="Cai R."/>
            <person name="Wang Z."/>
        </authorList>
    </citation>
    <scope>NUCLEOTIDE SEQUENCE</scope>
    <source>
        <strain evidence="2">DSM 17978</strain>
    </source>
</reference>
<feature type="transmembrane region" description="Helical" evidence="1">
    <location>
        <begin position="155"/>
        <end position="182"/>
    </location>
</feature>
<dbReference type="PANTHER" id="PTHR41983">
    <property type="entry name" value="SHORT-CHAIN FATTY ACID TRANSPORTER-RELATED"/>
    <property type="match status" value="1"/>
</dbReference>
<sequence>MSQEIGLPSSTDSPMAGNNLLQRVTNFFAAAMERYLPDPFVLVIGLTFVMVILGLTVAHQTLPDMIHDWSDSLWGFLEFSMQVALVVVTGYALAVSRPVAGLLHRIASIVHGPRTAILCVTAVAGITSYISWGFGLIAGTLMAQQLAKRVRGVHYPLLIASAYSGWAIYGLGISATIPITVATPGNPFAASIGGLIALSHTIFRPAVVLDAVVLLITLPILNALMHPGPAQVIDVNPSAWERAQSEETKARTPAERLERTWIFNVLIALMGATYLVDHFLGGGSLDINTLNAIFLFLGLLFHGSPIAYVRAVSEGVKSVGGIILQFPFYAGMMGMMKSAGLAVVISRWMVGISSSHTLPFWGFLSSFVINFFAPSSGGHWAIQGPFMIASAKSLGADLGKTSMAVQMGCSWNDLVQPFWLIPVLALARLDVRKIMGYTVIPFLWVGIVYMVTILIW</sequence>
<feature type="transmembrane region" description="Helical" evidence="1">
    <location>
        <begin position="40"/>
        <end position="62"/>
    </location>
</feature>
<dbReference type="RefSeq" id="WP_268008068.1">
    <property type="nucleotide sequence ID" value="NZ_BSUT01000001.1"/>
</dbReference>
<organism evidence="2 3">
    <name type="scientific">Alicyclobacillus fastidiosus</name>
    <dbReference type="NCBI Taxonomy" id="392011"/>
    <lineage>
        <taxon>Bacteria</taxon>
        <taxon>Bacillati</taxon>
        <taxon>Bacillota</taxon>
        <taxon>Bacilli</taxon>
        <taxon>Bacillales</taxon>
        <taxon>Alicyclobacillaceae</taxon>
        <taxon>Alicyclobacillus</taxon>
    </lineage>
</organism>
<keyword evidence="3" id="KW-1185">Reference proteome</keyword>
<proteinExistence type="predicted"/>
<feature type="transmembrane region" description="Helical" evidence="1">
    <location>
        <begin position="115"/>
        <end position="143"/>
    </location>
</feature>
<evidence type="ECO:0000313" key="3">
    <source>
        <dbReference type="Proteomes" id="UP001164761"/>
    </source>
</evidence>
<protein>
    <submittedName>
        <fullName evidence="2">TIGR00366 family protein</fullName>
    </submittedName>
</protein>
<feature type="transmembrane region" description="Helical" evidence="1">
    <location>
        <begin position="323"/>
        <end position="348"/>
    </location>
</feature>
<dbReference type="Pfam" id="PF02667">
    <property type="entry name" value="SCFA_trans"/>
    <property type="match status" value="1"/>
</dbReference>
<evidence type="ECO:0000313" key="2">
    <source>
        <dbReference type="EMBL" id="WAH44172.1"/>
    </source>
</evidence>
<feature type="transmembrane region" description="Helical" evidence="1">
    <location>
        <begin position="202"/>
        <end position="221"/>
    </location>
</feature>
<feature type="transmembrane region" description="Helical" evidence="1">
    <location>
        <begin position="434"/>
        <end position="455"/>
    </location>
</feature>
<keyword evidence="1" id="KW-1133">Transmembrane helix</keyword>
<name>A0ABY6ZMV5_9BACL</name>
<dbReference type="Proteomes" id="UP001164761">
    <property type="component" value="Chromosome"/>
</dbReference>
<feature type="transmembrane region" description="Helical" evidence="1">
    <location>
        <begin position="360"/>
        <end position="382"/>
    </location>
</feature>
<feature type="transmembrane region" description="Helical" evidence="1">
    <location>
        <begin position="261"/>
        <end position="280"/>
    </location>
</feature>